<dbReference type="CDD" id="cd00600">
    <property type="entry name" value="Sm_like"/>
    <property type="match status" value="1"/>
</dbReference>
<comment type="caution">
    <text evidence="2">The sequence shown here is derived from an EMBL/GenBank/DDBJ whole genome shotgun (WGS) entry which is preliminary data.</text>
</comment>
<name>A0A9P1IUZ8_9PELO</name>
<dbReference type="InterPro" id="IPR010920">
    <property type="entry name" value="LSM_dom_sf"/>
</dbReference>
<accession>A0A9P1IUZ8</accession>
<dbReference type="PANTHER" id="PTHR21415:SF1">
    <property type="entry name" value="U7 SNRNA-ASSOCIATED SM-LIKE PROTEIN LSM11"/>
    <property type="match status" value="1"/>
</dbReference>
<dbReference type="OrthoDB" id="10002367at2759"/>
<feature type="domain" description="Sm" evidence="1">
    <location>
        <begin position="105"/>
        <end position="203"/>
    </location>
</feature>
<protein>
    <recommendedName>
        <fullName evidence="1">Sm domain-containing protein</fullName>
    </recommendedName>
</protein>
<dbReference type="AlphaFoldDB" id="A0A9P1IUZ8"/>
<dbReference type="GO" id="GO:0005683">
    <property type="term" value="C:U7 snRNP"/>
    <property type="evidence" value="ECO:0007669"/>
    <property type="project" value="TreeGrafter"/>
</dbReference>
<organism evidence="2 3">
    <name type="scientific">Caenorhabditis angaria</name>
    <dbReference type="NCBI Taxonomy" id="860376"/>
    <lineage>
        <taxon>Eukaryota</taxon>
        <taxon>Metazoa</taxon>
        <taxon>Ecdysozoa</taxon>
        <taxon>Nematoda</taxon>
        <taxon>Chromadorea</taxon>
        <taxon>Rhabditida</taxon>
        <taxon>Rhabditina</taxon>
        <taxon>Rhabditomorpha</taxon>
        <taxon>Rhabditoidea</taxon>
        <taxon>Rhabditidae</taxon>
        <taxon>Peloderinae</taxon>
        <taxon>Caenorhabditis</taxon>
    </lineage>
</organism>
<dbReference type="InterPro" id="IPR039267">
    <property type="entry name" value="Lsm11"/>
</dbReference>
<dbReference type="Proteomes" id="UP001152747">
    <property type="component" value="Unassembled WGS sequence"/>
</dbReference>
<dbReference type="SUPFAM" id="SSF50182">
    <property type="entry name" value="Sm-like ribonucleoproteins"/>
    <property type="match status" value="1"/>
</dbReference>
<dbReference type="Gene3D" id="2.30.30.100">
    <property type="match status" value="1"/>
</dbReference>
<evidence type="ECO:0000313" key="2">
    <source>
        <dbReference type="EMBL" id="CAI5449878.1"/>
    </source>
</evidence>
<proteinExistence type="predicted"/>
<dbReference type="Pfam" id="PF01423">
    <property type="entry name" value="LSM"/>
    <property type="match status" value="1"/>
</dbReference>
<dbReference type="EMBL" id="CANHGI010000004">
    <property type="protein sequence ID" value="CAI5449878.1"/>
    <property type="molecule type" value="Genomic_DNA"/>
</dbReference>
<dbReference type="InterPro" id="IPR001163">
    <property type="entry name" value="Sm_dom_euk/arc"/>
</dbReference>
<evidence type="ECO:0000259" key="1">
    <source>
        <dbReference type="SMART" id="SM00651"/>
    </source>
</evidence>
<dbReference type="SMART" id="SM00651">
    <property type="entry name" value="Sm"/>
    <property type="match status" value="1"/>
</dbReference>
<dbReference type="GO" id="GO:0071209">
    <property type="term" value="F:U7 snRNA binding"/>
    <property type="evidence" value="ECO:0007669"/>
    <property type="project" value="InterPro"/>
</dbReference>
<gene>
    <name evidence="2" type="ORF">CAMP_LOCUS12515</name>
</gene>
<sequence>MDLPSTSTQKHEEEFSMDRWELEFCQDLPELADYICFIDKIAEEHLKNTTVSKKQQKRDRISRLEEMVLPGRTLMEKGEKATISNRKWKNVLERMKEFGEDTPLGILAKAVREERRVEIRTHNHSNIDRIIRGIPTSFDCFVNCVLRNVIQLRIASSNSQNLPEFLRWTQADPKLWPIPNQNVESRKQRACFVKGDNIVLIRLLN</sequence>
<evidence type="ECO:0000313" key="3">
    <source>
        <dbReference type="Proteomes" id="UP001152747"/>
    </source>
</evidence>
<dbReference type="GO" id="GO:0006398">
    <property type="term" value="P:mRNA 3'-end processing by stem-loop binding and cleavage"/>
    <property type="evidence" value="ECO:0007669"/>
    <property type="project" value="TreeGrafter"/>
</dbReference>
<keyword evidence="3" id="KW-1185">Reference proteome</keyword>
<reference evidence="2" key="1">
    <citation type="submission" date="2022-11" db="EMBL/GenBank/DDBJ databases">
        <authorList>
            <person name="Kikuchi T."/>
        </authorList>
    </citation>
    <scope>NUCLEOTIDE SEQUENCE</scope>
    <source>
        <strain evidence="2">PS1010</strain>
    </source>
</reference>
<dbReference type="PANTHER" id="PTHR21415">
    <property type="entry name" value="U7 SNRNA-ASSOCIATED SM-LIKE PROTEIN LSM11"/>
    <property type="match status" value="1"/>
</dbReference>